<dbReference type="OrthoDB" id="29523at2759"/>
<evidence type="ECO:0000256" key="1">
    <source>
        <dbReference type="SAM" id="MobiDB-lite"/>
    </source>
</evidence>
<feature type="region of interest" description="Disordered" evidence="1">
    <location>
        <begin position="336"/>
        <end position="360"/>
    </location>
</feature>
<name>A0A0L7QMZ5_9HYME</name>
<feature type="compositionally biased region" description="Basic and acidic residues" evidence="1">
    <location>
        <begin position="273"/>
        <end position="285"/>
    </location>
</feature>
<dbReference type="PANTHER" id="PTHR23149:SF27">
    <property type="entry name" value="PIN2_TERF1-INTERACTING TELOMERASE INHIBITOR 1"/>
    <property type="match status" value="1"/>
</dbReference>
<feature type="region of interest" description="Disordered" evidence="1">
    <location>
        <begin position="156"/>
        <end position="180"/>
    </location>
</feature>
<feature type="region of interest" description="Disordered" evidence="1">
    <location>
        <begin position="380"/>
        <end position="452"/>
    </location>
</feature>
<reference evidence="3 4" key="1">
    <citation type="submission" date="2015-07" db="EMBL/GenBank/DDBJ databases">
        <title>The genome of Habropoda laboriosa.</title>
        <authorList>
            <person name="Pan H."/>
            <person name="Kapheim K."/>
        </authorList>
    </citation>
    <scope>NUCLEOTIDE SEQUENCE [LARGE SCALE GENOMIC DNA]</scope>
    <source>
        <strain evidence="3">0110345459</strain>
    </source>
</reference>
<feature type="compositionally biased region" description="Basic residues" evidence="1">
    <location>
        <begin position="440"/>
        <end position="449"/>
    </location>
</feature>
<feature type="compositionally biased region" description="Basic and acidic residues" evidence="1">
    <location>
        <begin position="350"/>
        <end position="360"/>
    </location>
</feature>
<dbReference type="SMART" id="SM00443">
    <property type="entry name" value="G_patch"/>
    <property type="match status" value="1"/>
</dbReference>
<evidence type="ECO:0000313" key="3">
    <source>
        <dbReference type="EMBL" id="KOC59995.1"/>
    </source>
</evidence>
<feature type="domain" description="G-patch" evidence="2">
    <location>
        <begin position="26"/>
        <end position="72"/>
    </location>
</feature>
<organism evidence="3 4">
    <name type="scientific">Habropoda laboriosa</name>
    <dbReference type="NCBI Taxonomy" id="597456"/>
    <lineage>
        <taxon>Eukaryota</taxon>
        <taxon>Metazoa</taxon>
        <taxon>Ecdysozoa</taxon>
        <taxon>Arthropoda</taxon>
        <taxon>Hexapoda</taxon>
        <taxon>Insecta</taxon>
        <taxon>Pterygota</taxon>
        <taxon>Neoptera</taxon>
        <taxon>Endopterygota</taxon>
        <taxon>Hymenoptera</taxon>
        <taxon>Apocrita</taxon>
        <taxon>Aculeata</taxon>
        <taxon>Apoidea</taxon>
        <taxon>Anthophila</taxon>
        <taxon>Apidae</taxon>
        <taxon>Habropoda</taxon>
    </lineage>
</organism>
<feature type="compositionally biased region" description="Basic residues" evidence="1">
    <location>
        <begin position="286"/>
        <end position="295"/>
    </location>
</feature>
<dbReference type="AlphaFoldDB" id="A0A0L7QMZ5"/>
<feature type="region of interest" description="Disordered" evidence="1">
    <location>
        <begin position="268"/>
        <end position="303"/>
    </location>
</feature>
<dbReference type="Pfam" id="PF01585">
    <property type="entry name" value="G-patch"/>
    <property type="match status" value="1"/>
</dbReference>
<dbReference type="InterPro" id="IPR000467">
    <property type="entry name" value="G_patch_dom"/>
</dbReference>
<dbReference type="PROSITE" id="PS50174">
    <property type="entry name" value="G_PATCH"/>
    <property type="match status" value="1"/>
</dbReference>
<keyword evidence="4" id="KW-1185">Reference proteome</keyword>
<proteinExistence type="predicted"/>
<feature type="region of interest" description="Disordered" evidence="1">
    <location>
        <begin position="473"/>
        <end position="506"/>
    </location>
</feature>
<dbReference type="GO" id="GO:0003676">
    <property type="term" value="F:nucleic acid binding"/>
    <property type="evidence" value="ECO:0007669"/>
    <property type="project" value="InterPro"/>
</dbReference>
<dbReference type="STRING" id="597456.A0A0L7QMZ5"/>
<evidence type="ECO:0000259" key="2">
    <source>
        <dbReference type="PROSITE" id="PS50174"/>
    </source>
</evidence>
<gene>
    <name evidence="3" type="ORF">WH47_08457</name>
</gene>
<feature type="region of interest" description="Disordered" evidence="1">
    <location>
        <begin position="521"/>
        <end position="544"/>
    </location>
</feature>
<dbReference type="GO" id="GO:0005730">
    <property type="term" value="C:nucleolus"/>
    <property type="evidence" value="ECO:0007669"/>
    <property type="project" value="TreeGrafter"/>
</dbReference>
<sequence>MAMLAEQRSKRKWTLNPRGKYWSEDSNKYGQKMLEKMGWTSGSGLGKHEQGTTKHVHLQVKNDTAGLGYNISHLDKAWTEHQDSFNDFLQKLQVDQDNVVQTERSKSDLSGKSLELKSKQSRTRVHYQKFTRGKDINKYSSKDLANIFGQKELNINNTDQDKQNNYEDNTDPIGTQDNRGGIIAINGGNMAEYFMKKKQDLSDEADDKKRVRFNDHVEYSTDSVKKKKNKNKLDKFEVENKKAKKKKIYDDSVDSAVSSGCVNEALDVEETSEEVHDNEINESKSKKSKKRKGSRRSNLETIVEIPEEDKEAYEERTKNKRPKIIDNIVDNCEPQENILNKKKKKKKHKEKQEIVIDDKNDAQETAIGETISEINTTLEQEECEEDISKKKKKKKKNKDNEQNIEKGEDISQIMTDVSNVENLEDERTNNCETEGETKPVKVKKKKKAKKDSDVNDFATEIVNVKDAEDVFNKENASNLHENEINEPNRKKHERSVDESVSNDSIHNAEIMEKPVKQRNVYRKTPSNSNRRKFHTSSNHWNGRPKMSKKLISFFHRNSVINFPGSNLKEIKGYGANVQ</sequence>
<feature type="compositionally biased region" description="Polar residues" evidence="1">
    <location>
        <begin position="412"/>
        <end position="421"/>
    </location>
</feature>
<dbReference type="GO" id="GO:0010521">
    <property type="term" value="F:telomerase inhibitor activity"/>
    <property type="evidence" value="ECO:0007669"/>
    <property type="project" value="TreeGrafter"/>
</dbReference>
<feature type="compositionally biased region" description="Basic residues" evidence="1">
    <location>
        <begin position="340"/>
        <end position="349"/>
    </location>
</feature>
<dbReference type="PANTHER" id="PTHR23149">
    <property type="entry name" value="G PATCH DOMAIN CONTAINING PROTEIN"/>
    <property type="match status" value="1"/>
</dbReference>
<dbReference type="EMBL" id="KQ414864">
    <property type="protein sequence ID" value="KOC59995.1"/>
    <property type="molecule type" value="Genomic_DNA"/>
</dbReference>
<protein>
    <submittedName>
        <fullName evidence="3">PIN2/TERF1-interacting telomerase inhibitor 1</fullName>
    </submittedName>
</protein>
<feature type="compositionally biased region" description="Basic and acidic residues" evidence="1">
    <location>
        <begin position="425"/>
        <end position="439"/>
    </location>
</feature>
<dbReference type="Proteomes" id="UP000053825">
    <property type="component" value="Unassembled WGS sequence"/>
</dbReference>
<dbReference type="InterPro" id="IPR050656">
    <property type="entry name" value="PINX1"/>
</dbReference>
<evidence type="ECO:0000313" key="4">
    <source>
        <dbReference type="Proteomes" id="UP000053825"/>
    </source>
</evidence>
<accession>A0A0L7QMZ5</accession>
<feature type="compositionally biased region" description="Basic and acidic residues" evidence="1">
    <location>
        <begin position="398"/>
        <end position="409"/>
    </location>
</feature>